<feature type="transmembrane region" description="Helical" evidence="1">
    <location>
        <begin position="200"/>
        <end position="218"/>
    </location>
</feature>
<sequence length="603" mass="65681">MTRLARLEAWLLRRAAPLGHPRAPARAAVIVPLLCGLLSLAMGQDDGWDMRNYHLYNVYALLNGRLGVDLSPAGFQTYFNPMLDVPYYLVTHWFPAPVAGFVFGALHGLAFVLVAAIARVLVGEGRLAMLLAVAGIMSAAFLSELGNSMGDNLTALLVLASVYSLLRHWERLAQRDASGLLLSAGAVMGLGLGLKLTNVSYAMGACVALLTVAATPWVRVRTAFVYGVGVLAGMAATAGYWMFHMWSRFGNPLFPQFNNLFHSPMASELGVLDEGHLPRNAKEALLWPFVFSGNMSRIAEVPIQQIIWPLLYSAVIAWALGAVLRRVRGGGHPGLAPRGVFLLVFAAVAYVVWVRLFSIYRYLAPLELLAPLLFWLLVHTLACADYARRLAGWLLLAASVAVLPFTTWGHAGWAEQAFSADTPAIEQPQHAVIFQASQDSPMGWLAQFMPREAAVVGLGSGFPESPAYVQHRQDIIAQRGGPHYIMFPLATDQRATGMQRKTAIARTLGLTDSEAGCRKLEWLTAHVRMKAQVERGAAGGCTLALQPQYRKDTASEDRAMEVEAARRLRYVGLAYDPASCANYHAAVGTQPYPYRMCKAGPLP</sequence>
<feature type="transmembrane region" description="Helical" evidence="1">
    <location>
        <begin position="93"/>
        <end position="115"/>
    </location>
</feature>
<gene>
    <name evidence="2" type="ORF">GM668_27330</name>
</gene>
<dbReference type="AlphaFoldDB" id="A0A6L6Q880"/>
<name>A0A6L6Q880_9BURK</name>
<keyword evidence="1" id="KW-1133">Transmembrane helix</keyword>
<protein>
    <recommendedName>
        <fullName evidence="4">DUF2029 domain-containing protein</fullName>
    </recommendedName>
</protein>
<evidence type="ECO:0008006" key="4">
    <source>
        <dbReference type="Google" id="ProtNLM"/>
    </source>
</evidence>
<evidence type="ECO:0000313" key="2">
    <source>
        <dbReference type="EMBL" id="MTW05795.1"/>
    </source>
</evidence>
<keyword evidence="3" id="KW-1185">Reference proteome</keyword>
<feature type="transmembrane region" description="Helical" evidence="1">
    <location>
        <begin position="335"/>
        <end position="353"/>
    </location>
</feature>
<feature type="transmembrane region" description="Helical" evidence="1">
    <location>
        <begin position="306"/>
        <end position="323"/>
    </location>
</feature>
<feature type="transmembrane region" description="Helical" evidence="1">
    <location>
        <begin position="390"/>
        <end position="413"/>
    </location>
</feature>
<feature type="transmembrane region" description="Helical" evidence="1">
    <location>
        <begin position="223"/>
        <end position="243"/>
    </location>
</feature>
<organism evidence="2 3">
    <name type="scientific">Pseudoduganella ginsengisoli</name>
    <dbReference type="NCBI Taxonomy" id="1462440"/>
    <lineage>
        <taxon>Bacteria</taxon>
        <taxon>Pseudomonadati</taxon>
        <taxon>Pseudomonadota</taxon>
        <taxon>Betaproteobacteria</taxon>
        <taxon>Burkholderiales</taxon>
        <taxon>Oxalobacteraceae</taxon>
        <taxon>Telluria group</taxon>
        <taxon>Pseudoduganella</taxon>
    </lineage>
</organism>
<reference evidence="2 3" key="1">
    <citation type="submission" date="2019-11" db="EMBL/GenBank/DDBJ databases">
        <title>Type strains purchased from KCTC, JCM and DSMZ.</title>
        <authorList>
            <person name="Lu H."/>
        </authorList>
    </citation>
    <scope>NUCLEOTIDE SEQUENCE [LARGE SCALE GENOMIC DNA]</scope>
    <source>
        <strain evidence="2 3">KCTC 42409</strain>
    </source>
</reference>
<comment type="caution">
    <text evidence="2">The sequence shown here is derived from an EMBL/GenBank/DDBJ whole genome shotgun (WGS) entry which is preliminary data.</text>
</comment>
<dbReference type="RefSeq" id="WP_155442137.1">
    <property type="nucleotide sequence ID" value="NZ_WNLA01000030.1"/>
</dbReference>
<keyword evidence="1" id="KW-0472">Membrane</keyword>
<dbReference type="Proteomes" id="UP000484015">
    <property type="component" value="Unassembled WGS sequence"/>
</dbReference>
<dbReference type="OrthoDB" id="1814621at2"/>
<dbReference type="EMBL" id="WNLA01000030">
    <property type="protein sequence ID" value="MTW05795.1"/>
    <property type="molecule type" value="Genomic_DNA"/>
</dbReference>
<evidence type="ECO:0000313" key="3">
    <source>
        <dbReference type="Proteomes" id="UP000484015"/>
    </source>
</evidence>
<proteinExistence type="predicted"/>
<keyword evidence="1" id="KW-0812">Transmembrane</keyword>
<feature type="transmembrane region" description="Helical" evidence="1">
    <location>
        <begin position="127"/>
        <end position="143"/>
    </location>
</feature>
<feature type="transmembrane region" description="Helical" evidence="1">
    <location>
        <begin position="359"/>
        <end position="378"/>
    </location>
</feature>
<evidence type="ECO:0000256" key="1">
    <source>
        <dbReference type="SAM" id="Phobius"/>
    </source>
</evidence>
<accession>A0A6L6Q880</accession>